<organism evidence="1 2">
    <name type="scientific">Chitinophaga niastensis</name>
    <dbReference type="NCBI Taxonomy" id="536980"/>
    <lineage>
        <taxon>Bacteria</taxon>
        <taxon>Pseudomonadati</taxon>
        <taxon>Bacteroidota</taxon>
        <taxon>Chitinophagia</taxon>
        <taxon>Chitinophagales</taxon>
        <taxon>Chitinophagaceae</taxon>
        <taxon>Chitinophaga</taxon>
    </lineage>
</organism>
<reference evidence="1 2" key="1">
    <citation type="submission" date="2018-03" db="EMBL/GenBank/DDBJ databases">
        <title>Genomic Encyclopedia of Archaeal and Bacterial Type Strains, Phase II (KMG-II): from individual species to whole genera.</title>
        <authorList>
            <person name="Goeker M."/>
        </authorList>
    </citation>
    <scope>NUCLEOTIDE SEQUENCE [LARGE SCALE GENOMIC DNA]</scope>
    <source>
        <strain evidence="1 2">DSM 24859</strain>
    </source>
</reference>
<sequence>MSLLSFQKALTDLIASPQLCLQVRAHPAETLSRYDLTPREVTRLKTVVHQQGMSVSCTLYRVNRITPIYTMLPYTCLLLGPALIPLAEEFWEICNKSDLQFKREITLFGDFLLQQITTGSLQNPYLGEIVAMELAINELKFLPRTALLNAPVNEEGLHPLIRLVPFDHEPEPLLIELSRMQIPPFTAGTGEYFLVIDHREEELSFSTLPRKTGAVAL</sequence>
<evidence type="ECO:0000313" key="1">
    <source>
        <dbReference type="EMBL" id="PSL49103.1"/>
    </source>
</evidence>
<comment type="caution">
    <text evidence="1">The sequence shown here is derived from an EMBL/GenBank/DDBJ whole genome shotgun (WGS) entry which is preliminary data.</text>
</comment>
<accession>A0A2P8HSB5</accession>
<dbReference type="Proteomes" id="UP000240971">
    <property type="component" value="Unassembled WGS sequence"/>
</dbReference>
<name>A0A2P8HSB5_CHINA</name>
<proteinExistence type="predicted"/>
<dbReference type="AlphaFoldDB" id="A0A2P8HSB5"/>
<dbReference type="OrthoDB" id="8481909at2"/>
<dbReference type="EMBL" id="PYAW01000001">
    <property type="protein sequence ID" value="PSL49103.1"/>
    <property type="molecule type" value="Genomic_DNA"/>
</dbReference>
<gene>
    <name evidence="1" type="ORF">CLV51_101433</name>
</gene>
<evidence type="ECO:0000313" key="2">
    <source>
        <dbReference type="Proteomes" id="UP000240971"/>
    </source>
</evidence>
<keyword evidence="2" id="KW-1185">Reference proteome</keyword>
<protein>
    <submittedName>
        <fullName evidence="1">Uncharacterized protein</fullName>
    </submittedName>
</protein>
<dbReference type="RefSeq" id="WP_106526363.1">
    <property type="nucleotide sequence ID" value="NZ_PYAW01000001.1"/>
</dbReference>